<keyword evidence="4" id="KW-0808">Transferase</keyword>
<dbReference type="InterPro" id="IPR008271">
    <property type="entry name" value="Ser/Thr_kinase_AS"/>
</dbReference>
<dbReference type="AlphaFoldDB" id="A0A0D0A6R5"/>
<keyword evidence="3" id="KW-0723">Serine/threonine-protein kinase</keyword>
<dbReference type="Pfam" id="PF00069">
    <property type="entry name" value="Pkinase"/>
    <property type="match status" value="1"/>
</dbReference>
<dbReference type="GO" id="GO:0005524">
    <property type="term" value="F:ATP binding"/>
    <property type="evidence" value="ECO:0007669"/>
    <property type="project" value="UniProtKB-UniRule"/>
</dbReference>
<feature type="compositionally biased region" description="Low complexity" evidence="11">
    <location>
        <begin position="48"/>
        <end position="58"/>
    </location>
</feature>
<organism evidence="13 14">
    <name type="scientific">Suillus luteus UH-Slu-Lm8-n1</name>
    <dbReference type="NCBI Taxonomy" id="930992"/>
    <lineage>
        <taxon>Eukaryota</taxon>
        <taxon>Fungi</taxon>
        <taxon>Dikarya</taxon>
        <taxon>Basidiomycota</taxon>
        <taxon>Agaricomycotina</taxon>
        <taxon>Agaricomycetes</taxon>
        <taxon>Agaricomycetidae</taxon>
        <taxon>Boletales</taxon>
        <taxon>Suillineae</taxon>
        <taxon>Suillaceae</taxon>
        <taxon>Suillus</taxon>
    </lineage>
</organism>
<evidence type="ECO:0000256" key="7">
    <source>
        <dbReference type="ARBA" id="ARBA00022840"/>
    </source>
</evidence>
<reference evidence="14" key="2">
    <citation type="submission" date="2015-01" db="EMBL/GenBank/DDBJ databases">
        <title>Evolutionary Origins and Diversification of the Mycorrhizal Mutualists.</title>
        <authorList>
            <consortium name="DOE Joint Genome Institute"/>
            <consortium name="Mycorrhizal Genomics Consortium"/>
            <person name="Kohler A."/>
            <person name="Kuo A."/>
            <person name="Nagy L.G."/>
            <person name="Floudas D."/>
            <person name="Copeland A."/>
            <person name="Barry K.W."/>
            <person name="Cichocki N."/>
            <person name="Veneault-Fourrey C."/>
            <person name="LaButti K."/>
            <person name="Lindquist E.A."/>
            <person name="Lipzen A."/>
            <person name="Lundell T."/>
            <person name="Morin E."/>
            <person name="Murat C."/>
            <person name="Riley R."/>
            <person name="Ohm R."/>
            <person name="Sun H."/>
            <person name="Tunlid A."/>
            <person name="Henrissat B."/>
            <person name="Grigoriev I.V."/>
            <person name="Hibbett D.S."/>
            <person name="Martin F."/>
        </authorList>
    </citation>
    <scope>NUCLEOTIDE SEQUENCE [LARGE SCALE GENOMIC DNA]</scope>
    <source>
        <strain evidence="14">UH-Slu-Lm8-n1</strain>
    </source>
</reference>
<dbReference type="EC" id="2.7.11.1" evidence="2"/>
<feature type="compositionally biased region" description="Polar residues" evidence="11">
    <location>
        <begin position="76"/>
        <end position="89"/>
    </location>
</feature>
<comment type="catalytic activity">
    <reaction evidence="8">
        <text>L-threonyl-[protein] + ATP = O-phospho-L-threonyl-[protein] + ADP + H(+)</text>
        <dbReference type="Rhea" id="RHEA:46608"/>
        <dbReference type="Rhea" id="RHEA-COMP:11060"/>
        <dbReference type="Rhea" id="RHEA-COMP:11605"/>
        <dbReference type="ChEBI" id="CHEBI:15378"/>
        <dbReference type="ChEBI" id="CHEBI:30013"/>
        <dbReference type="ChEBI" id="CHEBI:30616"/>
        <dbReference type="ChEBI" id="CHEBI:61977"/>
        <dbReference type="ChEBI" id="CHEBI:456216"/>
        <dbReference type="EC" id="2.7.11.1"/>
    </reaction>
</comment>
<evidence type="ECO:0000256" key="10">
    <source>
        <dbReference type="PROSITE-ProRule" id="PRU10141"/>
    </source>
</evidence>
<protein>
    <recommendedName>
        <fullName evidence="2">non-specific serine/threonine protein kinase</fullName>
        <ecNumber evidence="2">2.7.11.1</ecNumber>
    </recommendedName>
</protein>
<dbReference type="InterPro" id="IPR000719">
    <property type="entry name" value="Prot_kinase_dom"/>
</dbReference>
<dbReference type="PROSITE" id="PS00108">
    <property type="entry name" value="PROTEIN_KINASE_ST"/>
    <property type="match status" value="1"/>
</dbReference>
<dbReference type="InParanoid" id="A0A0D0A6R5"/>
<dbReference type="SMART" id="SM00220">
    <property type="entry name" value="S_TKc"/>
    <property type="match status" value="1"/>
</dbReference>
<dbReference type="OrthoDB" id="347657at2759"/>
<dbReference type="InterPro" id="IPR011009">
    <property type="entry name" value="Kinase-like_dom_sf"/>
</dbReference>
<dbReference type="Gene3D" id="2.30.29.30">
    <property type="entry name" value="Pleckstrin-homology domain (PH domain)/Phosphotyrosine-binding domain (PTB)"/>
    <property type="match status" value="1"/>
</dbReference>
<dbReference type="Gene3D" id="3.30.200.20">
    <property type="entry name" value="Phosphorylase Kinase, domain 1"/>
    <property type="match status" value="1"/>
</dbReference>
<comment type="catalytic activity">
    <reaction evidence="9">
        <text>L-seryl-[protein] + ATP = O-phospho-L-seryl-[protein] + ADP + H(+)</text>
        <dbReference type="Rhea" id="RHEA:17989"/>
        <dbReference type="Rhea" id="RHEA-COMP:9863"/>
        <dbReference type="Rhea" id="RHEA-COMP:11604"/>
        <dbReference type="ChEBI" id="CHEBI:15378"/>
        <dbReference type="ChEBI" id="CHEBI:29999"/>
        <dbReference type="ChEBI" id="CHEBI:30616"/>
        <dbReference type="ChEBI" id="CHEBI:83421"/>
        <dbReference type="ChEBI" id="CHEBI:456216"/>
        <dbReference type="EC" id="2.7.11.1"/>
    </reaction>
</comment>
<keyword evidence="6" id="KW-0418">Kinase</keyword>
<feature type="domain" description="Protein kinase" evidence="12">
    <location>
        <begin position="118"/>
        <end position="381"/>
    </location>
</feature>
<evidence type="ECO:0000256" key="4">
    <source>
        <dbReference type="ARBA" id="ARBA00022679"/>
    </source>
</evidence>
<feature type="region of interest" description="Disordered" evidence="11">
    <location>
        <begin position="689"/>
        <end position="732"/>
    </location>
</feature>
<evidence type="ECO:0000256" key="3">
    <source>
        <dbReference type="ARBA" id="ARBA00022527"/>
    </source>
</evidence>
<dbReference type="InterPro" id="IPR039046">
    <property type="entry name" value="PDPK1"/>
</dbReference>
<evidence type="ECO:0000256" key="6">
    <source>
        <dbReference type="ARBA" id="ARBA00022777"/>
    </source>
</evidence>
<dbReference type="STRING" id="930992.A0A0D0A6R5"/>
<dbReference type="CDD" id="cd05581">
    <property type="entry name" value="STKc_PDK1"/>
    <property type="match status" value="1"/>
</dbReference>
<feature type="region of interest" description="Disordered" evidence="11">
    <location>
        <begin position="1"/>
        <end position="114"/>
    </location>
</feature>
<reference evidence="13 14" key="1">
    <citation type="submission" date="2014-04" db="EMBL/GenBank/DDBJ databases">
        <authorList>
            <consortium name="DOE Joint Genome Institute"/>
            <person name="Kuo A."/>
            <person name="Ruytinx J."/>
            <person name="Rineau F."/>
            <person name="Colpaert J."/>
            <person name="Kohler A."/>
            <person name="Nagy L.G."/>
            <person name="Floudas D."/>
            <person name="Copeland A."/>
            <person name="Barry K.W."/>
            <person name="Cichocki N."/>
            <person name="Veneault-Fourrey C."/>
            <person name="LaButti K."/>
            <person name="Lindquist E.A."/>
            <person name="Lipzen A."/>
            <person name="Lundell T."/>
            <person name="Morin E."/>
            <person name="Murat C."/>
            <person name="Sun H."/>
            <person name="Tunlid A."/>
            <person name="Henrissat B."/>
            <person name="Grigoriev I.V."/>
            <person name="Hibbett D.S."/>
            <person name="Martin F."/>
            <person name="Nordberg H.P."/>
            <person name="Cantor M.N."/>
            <person name="Hua S.X."/>
        </authorList>
    </citation>
    <scope>NUCLEOTIDE SEQUENCE [LARGE SCALE GENOMIC DNA]</scope>
    <source>
        <strain evidence="13 14">UH-Slu-Lm8-n1</strain>
    </source>
</reference>
<dbReference type="SUPFAM" id="SSF56112">
    <property type="entry name" value="Protein kinase-like (PK-like)"/>
    <property type="match status" value="1"/>
</dbReference>
<keyword evidence="7 10" id="KW-0067">ATP-binding</keyword>
<dbReference type="PANTHER" id="PTHR24356:SF163">
    <property type="entry name" value="3-PHOSPHOINOSITIDE-DEPENDENT PROTEIN KINASE 1-RELATED"/>
    <property type="match status" value="1"/>
</dbReference>
<dbReference type="InterPro" id="IPR017441">
    <property type="entry name" value="Protein_kinase_ATP_BS"/>
</dbReference>
<evidence type="ECO:0000256" key="5">
    <source>
        <dbReference type="ARBA" id="ARBA00022741"/>
    </source>
</evidence>
<gene>
    <name evidence="13" type="ORF">CY34DRAFT_813326</name>
</gene>
<keyword evidence="5 10" id="KW-0547">Nucleotide-binding</keyword>
<feature type="compositionally biased region" description="Polar residues" evidence="11">
    <location>
        <begin position="18"/>
        <end position="30"/>
    </location>
</feature>
<comment type="similarity">
    <text evidence="1">Belongs to the protein kinase superfamily. AGC Ser/Thr protein kinase family. PDPK1 subfamily.</text>
</comment>
<dbReference type="Gene3D" id="1.10.510.10">
    <property type="entry name" value="Transferase(Phosphotransferase) domain 1"/>
    <property type="match status" value="1"/>
</dbReference>
<dbReference type="PROSITE" id="PS50011">
    <property type="entry name" value="PROTEIN_KINASE_DOM"/>
    <property type="match status" value="1"/>
</dbReference>
<evidence type="ECO:0000256" key="1">
    <source>
        <dbReference type="ARBA" id="ARBA00010006"/>
    </source>
</evidence>
<dbReference type="InterPro" id="IPR011993">
    <property type="entry name" value="PH-like_dom_sf"/>
</dbReference>
<dbReference type="InterPro" id="IPR050236">
    <property type="entry name" value="Ser_Thr_kinase_AGC"/>
</dbReference>
<evidence type="ECO:0000256" key="11">
    <source>
        <dbReference type="SAM" id="MobiDB-lite"/>
    </source>
</evidence>
<keyword evidence="14" id="KW-1185">Reference proteome</keyword>
<dbReference type="GO" id="GO:0035556">
    <property type="term" value="P:intracellular signal transduction"/>
    <property type="evidence" value="ECO:0007669"/>
    <property type="project" value="TreeGrafter"/>
</dbReference>
<dbReference type="Proteomes" id="UP000054485">
    <property type="component" value="Unassembled WGS sequence"/>
</dbReference>
<dbReference type="HOGENOM" id="CLU_000288_63_17_1"/>
<evidence type="ECO:0000256" key="8">
    <source>
        <dbReference type="ARBA" id="ARBA00047899"/>
    </source>
</evidence>
<evidence type="ECO:0000256" key="2">
    <source>
        <dbReference type="ARBA" id="ARBA00012513"/>
    </source>
</evidence>
<feature type="compositionally biased region" description="Basic and acidic residues" evidence="11">
    <location>
        <begin position="697"/>
        <end position="732"/>
    </location>
</feature>
<dbReference type="FunFam" id="1.10.510.10:FF:000833">
    <property type="entry name" value="AGC family protein kinase"/>
    <property type="match status" value="1"/>
</dbReference>
<evidence type="ECO:0000256" key="9">
    <source>
        <dbReference type="ARBA" id="ARBA00048679"/>
    </source>
</evidence>
<dbReference type="EMBL" id="KN835853">
    <property type="protein sequence ID" value="KIK33864.1"/>
    <property type="molecule type" value="Genomic_DNA"/>
</dbReference>
<dbReference type="PANTHER" id="PTHR24356">
    <property type="entry name" value="SERINE/THREONINE-PROTEIN KINASE"/>
    <property type="match status" value="1"/>
</dbReference>
<accession>A0A0D0A6R5</accession>
<name>A0A0D0A6R5_9AGAM</name>
<evidence type="ECO:0000313" key="14">
    <source>
        <dbReference type="Proteomes" id="UP000054485"/>
    </source>
</evidence>
<dbReference type="PROSITE" id="PS00107">
    <property type="entry name" value="PROTEIN_KINASE_ATP"/>
    <property type="match status" value="1"/>
</dbReference>
<evidence type="ECO:0000259" key="12">
    <source>
        <dbReference type="PROSITE" id="PS50011"/>
    </source>
</evidence>
<dbReference type="GO" id="GO:0004674">
    <property type="term" value="F:protein serine/threonine kinase activity"/>
    <property type="evidence" value="ECO:0007669"/>
    <property type="project" value="UniProtKB-KW"/>
</dbReference>
<evidence type="ECO:0000313" key="13">
    <source>
        <dbReference type="EMBL" id="KIK33864.1"/>
    </source>
</evidence>
<sequence length="789" mass="86455">MVQVTPPTFPPTLVDLSRNASVISSSSETDIPSDLPTSPRPRPARTFSSPRSQSPQSRTATPSRPPNYLTRELGVSTISQPDPPQAQQQTKERSKSRKRSREASRARSANGRLGAQEFSFGDTLGEGSYSTVMRAQYIRTGQEYAIKILDKNHLIRKDKMLVALAEKNVLVKLGAGHPGIIHLHWTFQDEWSLFFVLDLAPNGEMQSRISRLGSLSLASSRYYAAQIVDALEYMHGKDVIHRDLKPENLLLDAQFRIKITDFGTGKILENGAERGNTFVGTAQYVAPELLENNETSKSSDLWALGCIIYQMISGRFAFQGLSEYLTWQKIKSLDYNFPDGFDEDAKDLVRRLFIRDPTQRLGAGGPDSAHSYAALRAHSFFESVSWETLWTDPAPPLEAGLVKKEAPAADEVEGGQWDNVGEMWDRLVGGNADVGSGSGEVEVAGDDMGWAGDGEGTMLHSFKPQRAGGKYAEEGPMGETPDYLVWHSRTTCEGRTMPGLEEDLEETQTVVGEHEHDAALPETQTSPLPIPQTIAEPLSPSEISPVPTEIIPPAISIHVPGVNGSGSGSSSSAGSPVDGVVADLNVKMRIEADKEAKLKPSLSRGRNRAQTPVQGNGPCSNADWSSLLLPSESVLFHTRVEARSPKRRGSKLRLPISASLAKTKTRQLVLTSMRLLCVKQKEGGQVSLKSEVGLGVGDKDKGKEREKPKEGKEREKPREAKEKEREASKECRNVIESAEPKGEREFVILTSNRSQTYAAETSAMSAMWVEKINEALVRGNAHAHVQTRT</sequence>
<proteinExistence type="inferred from homology"/>
<feature type="binding site" evidence="10">
    <location>
        <position position="157"/>
    </location>
    <ligand>
        <name>ATP</name>
        <dbReference type="ChEBI" id="CHEBI:30616"/>
    </ligand>
</feature>